<evidence type="ECO:0000256" key="1">
    <source>
        <dbReference type="ARBA" id="ARBA00005662"/>
    </source>
</evidence>
<dbReference type="AlphaFoldDB" id="A0A1V5SJM2"/>
<dbReference type="InterPro" id="IPR052169">
    <property type="entry name" value="CW_Biosynth-Accessory"/>
</dbReference>
<feature type="domain" description="Capsule synthesis protein CapA" evidence="2">
    <location>
        <begin position="31"/>
        <end position="268"/>
    </location>
</feature>
<dbReference type="SUPFAM" id="SSF56300">
    <property type="entry name" value="Metallo-dependent phosphatases"/>
    <property type="match status" value="1"/>
</dbReference>
<dbReference type="InterPro" id="IPR029052">
    <property type="entry name" value="Metallo-depent_PP-like"/>
</dbReference>
<dbReference type="SMART" id="SM00854">
    <property type="entry name" value="PGA_cap"/>
    <property type="match status" value="1"/>
</dbReference>
<comment type="similarity">
    <text evidence="1">Belongs to the CapA family.</text>
</comment>
<organism evidence="3">
    <name type="scientific">Candidatus Atribacter allofermentans</name>
    <dbReference type="NCBI Taxonomy" id="1852833"/>
    <lineage>
        <taxon>Bacteria</taxon>
        <taxon>Pseudomonadati</taxon>
        <taxon>Atribacterota</taxon>
        <taxon>Atribacteria</taxon>
        <taxon>Atribacterales</taxon>
        <taxon>Atribacteraceae</taxon>
        <taxon>Atribacter</taxon>
    </lineage>
</organism>
<sequence>MVNRKFAIFLFIFIIILQVSLPTFSSEKFIKFSAVGDILLDRGIRMVIGKKGQDYPLKEIDFYLLNRDLVLGNLEGPLSERGEALKKKYIFRGDPSDVAVLKKAGINLISLANNHIMDYGNLALIATIENLKNARLNPFGAGENQEEALKPVIIHKNGLTLSFFASLGYPLQIEKIDPKASGPCQVGLDGFISALQDIRDQVDFIIVSLHWGLEYEALPHPHQIETAHRLIDNGVDLIIGHHPHVIQGIEKYRGKYILYSLGNFLFDQHGEEEKESIIFSCDFGEGGLLFPNIIPIEIINYQTKSASEEKAGKIITKIHLVSDQGKIFFQKNDDKYYIKEIE</sequence>
<protein>
    <submittedName>
        <fullName evidence="3">Capsule biosynthesis protein CapA</fullName>
    </submittedName>
</protein>
<comment type="caution">
    <text evidence="3">The sequence shown here is derived from an EMBL/GenBank/DDBJ whole genome shotgun (WGS) entry which is preliminary data.</text>
</comment>
<dbReference type="PANTHER" id="PTHR33393:SF11">
    <property type="entry name" value="POLYGLUTAMINE SYNTHESIS ACCESSORY PROTEIN RV0574C-RELATED"/>
    <property type="match status" value="1"/>
</dbReference>
<dbReference type="Pfam" id="PF09587">
    <property type="entry name" value="PGA_cap"/>
    <property type="match status" value="1"/>
</dbReference>
<evidence type="ECO:0000313" key="3">
    <source>
        <dbReference type="EMBL" id="OQA54433.1"/>
    </source>
</evidence>
<name>A0A1V5SJM2_9BACT</name>
<reference evidence="3" key="1">
    <citation type="submission" date="2017-02" db="EMBL/GenBank/DDBJ databases">
        <title>Delving into the versatile metabolic prowess of the omnipresent phylum Bacteroidetes.</title>
        <authorList>
            <person name="Nobu M.K."/>
            <person name="Mei R."/>
            <person name="Narihiro T."/>
            <person name="Kuroda K."/>
            <person name="Liu W.-T."/>
        </authorList>
    </citation>
    <scope>NUCLEOTIDE SEQUENCE</scope>
    <source>
        <strain evidence="3">ADurb.Bin276</strain>
    </source>
</reference>
<dbReference type="PANTHER" id="PTHR33393">
    <property type="entry name" value="POLYGLUTAMINE SYNTHESIS ACCESSORY PROTEIN RV0574C-RELATED"/>
    <property type="match status" value="1"/>
</dbReference>
<dbReference type="CDD" id="cd07381">
    <property type="entry name" value="MPP_CapA"/>
    <property type="match status" value="1"/>
</dbReference>
<gene>
    <name evidence="3" type="primary">capA</name>
    <name evidence="3" type="ORF">BWY41_02085</name>
</gene>
<evidence type="ECO:0000259" key="2">
    <source>
        <dbReference type="SMART" id="SM00854"/>
    </source>
</evidence>
<dbReference type="EMBL" id="MWBQ01000212">
    <property type="protein sequence ID" value="OQA54433.1"/>
    <property type="molecule type" value="Genomic_DNA"/>
</dbReference>
<dbReference type="Gene3D" id="3.60.21.10">
    <property type="match status" value="1"/>
</dbReference>
<proteinExistence type="inferred from homology"/>
<dbReference type="Proteomes" id="UP000485569">
    <property type="component" value="Unassembled WGS sequence"/>
</dbReference>
<accession>A0A1V5SJM2</accession>
<dbReference type="InterPro" id="IPR019079">
    <property type="entry name" value="Capsule_synth_CapA"/>
</dbReference>